<name>A0A7T3PCU5_9AGAR</name>
<sequence length="162" mass="19267">MTILTIESFNSIFETLIPVLRPYSHYLYWKFYQFEIMDKVAQLVKGKAHYTLYGFEKIVEIIYSYPNKRLNPKEFWLDIIQSWFKSRAKKIKSGENFIQAVYGRGSLKGNIIAWKCILPNEFNIKPKQFGFTNITESREALKQAIQYRNISIKSWVDSIKFK</sequence>
<accession>A0A7T3PCU5</accession>
<keyword evidence="1" id="KW-0378">Hydrolase</keyword>
<keyword evidence="1" id="KW-0496">Mitochondrion</keyword>
<reference evidence="1" key="1">
    <citation type="journal article" date="2020" name="IMA Fungus">
        <title>The 256 kb mitochondrial genome of Clavaria fumosa is the largest among phylum Basidiomycota and is rich in introns and intronic ORFs.</title>
        <authorList>
            <person name="Wang X."/>
            <person name="Wang Y."/>
            <person name="Yao W."/>
            <person name="Shen J."/>
            <person name="Chen M."/>
            <person name="Gao M."/>
            <person name="Ren J."/>
            <person name="Li Q."/>
            <person name="Liu N."/>
        </authorList>
    </citation>
    <scope>NUCLEOTIDE SEQUENCE</scope>
</reference>
<protein>
    <submittedName>
        <fullName evidence="1">Homing endonuclease</fullName>
    </submittedName>
</protein>
<dbReference type="GeneID" id="65338584"/>
<dbReference type="InterPro" id="IPR027434">
    <property type="entry name" value="Homing_endonucl"/>
</dbReference>
<dbReference type="Gene3D" id="3.10.28.10">
    <property type="entry name" value="Homing endonucleases"/>
    <property type="match status" value="1"/>
</dbReference>
<dbReference type="GO" id="GO:0004519">
    <property type="term" value="F:endonuclease activity"/>
    <property type="evidence" value="ECO:0007669"/>
    <property type="project" value="UniProtKB-KW"/>
</dbReference>
<proteinExistence type="predicted"/>
<geneLocation type="mitochondrion" evidence="1"/>
<organism evidence="1">
    <name type="scientific">Clavaria fumosa</name>
    <dbReference type="NCBI Taxonomy" id="264083"/>
    <lineage>
        <taxon>Eukaryota</taxon>
        <taxon>Fungi</taxon>
        <taxon>Dikarya</taxon>
        <taxon>Basidiomycota</taxon>
        <taxon>Agaricomycotina</taxon>
        <taxon>Agaricomycetes</taxon>
        <taxon>Agaricomycetidae</taxon>
        <taxon>Agaricales</taxon>
        <taxon>Clavariineae</taxon>
        <taxon>Clavariaceae</taxon>
        <taxon>Clavaria</taxon>
    </lineage>
</organism>
<keyword evidence="1" id="KW-0540">Nuclease</keyword>
<dbReference type="AlphaFoldDB" id="A0A7T3PCU5"/>
<dbReference type="SUPFAM" id="SSF55608">
    <property type="entry name" value="Homing endonucleases"/>
    <property type="match status" value="1"/>
</dbReference>
<dbReference type="RefSeq" id="YP_010130248.1">
    <property type="nucleotide sequence ID" value="NC_056336.1"/>
</dbReference>
<gene>
    <name evidence="1" type="primary">orf162</name>
</gene>
<keyword evidence="1" id="KW-0255">Endonuclease</keyword>
<dbReference type="EMBL" id="MT114157">
    <property type="protein sequence ID" value="QPZ51150.1"/>
    <property type="molecule type" value="Genomic_DNA"/>
</dbReference>
<evidence type="ECO:0000313" key="1">
    <source>
        <dbReference type="EMBL" id="QPZ51150.1"/>
    </source>
</evidence>